<sequence>MAQAYPVRASEHVNGGATGIGPVFDAPIATAEYDGVATAPMSIVAPRRLGETDLAVYPLALGTAALARAADTDAAQAVLDRYVHFGGNLIVTSQAHERGLGNAIVGGWMHRRDLRDHLFIDLRIGSGSESPGLGQINVVRSVESALMRLGTDHVDVLTLEGPDADVALADTLATVEWLIDTGKVRHIGFSGFSADSLLEARVLSSSGLPKVALVEVPYSLMNRGDFERDLRIVTAAQSLGVLPTGPLAHGFLTGAYRSRSRLDAAARTAGVAGFLGRRGNRVLQVLDRVAALHDSTMATVAVAWLLAKRGVVAPIVNVASAVEVDDLMAACSLRLSRSDMLELDRASE</sequence>
<dbReference type="Pfam" id="PF00248">
    <property type="entry name" value="Aldo_ket_red"/>
    <property type="match status" value="1"/>
</dbReference>
<evidence type="ECO:0000313" key="2">
    <source>
        <dbReference type="EMBL" id="QDZ13499.1"/>
    </source>
</evidence>
<dbReference type="PANTHER" id="PTHR43364:SF6">
    <property type="entry name" value="OXIDOREDUCTASE-RELATED"/>
    <property type="match status" value="1"/>
</dbReference>
<proteinExistence type="predicted"/>
<dbReference type="GO" id="GO:0005829">
    <property type="term" value="C:cytosol"/>
    <property type="evidence" value="ECO:0007669"/>
    <property type="project" value="TreeGrafter"/>
</dbReference>
<dbReference type="InterPro" id="IPR050523">
    <property type="entry name" value="AKR_Detox_Biosynth"/>
</dbReference>
<gene>
    <name evidence="2" type="ORF">FPZ11_00580</name>
</gene>
<dbReference type="InterPro" id="IPR023210">
    <property type="entry name" value="NADP_OxRdtase_dom"/>
</dbReference>
<evidence type="ECO:0000313" key="3">
    <source>
        <dbReference type="Proteomes" id="UP000320216"/>
    </source>
</evidence>
<keyword evidence="3" id="KW-1185">Reference proteome</keyword>
<name>A0A5B8M0N3_9MICO</name>
<dbReference type="OrthoDB" id="9768793at2"/>
<evidence type="ECO:0000259" key="1">
    <source>
        <dbReference type="Pfam" id="PF00248"/>
    </source>
</evidence>
<dbReference type="SUPFAM" id="SSF51430">
    <property type="entry name" value="NAD(P)-linked oxidoreductase"/>
    <property type="match status" value="1"/>
</dbReference>
<dbReference type="Proteomes" id="UP000320216">
    <property type="component" value="Chromosome"/>
</dbReference>
<dbReference type="InterPro" id="IPR036812">
    <property type="entry name" value="NAD(P)_OxRdtase_dom_sf"/>
</dbReference>
<accession>A0A5B8M0N3</accession>
<dbReference type="PANTHER" id="PTHR43364">
    <property type="entry name" value="NADH-SPECIFIC METHYLGLYOXAL REDUCTASE-RELATED"/>
    <property type="match status" value="1"/>
</dbReference>
<dbReference type="Gene3D" id="3.20.20.100">
    <property type="entry name" value="NADP-dependent oxidoreductase domain"/>
    <property type="match status" value="1"/>
</dbReference>
<dbReference type="AlphaFoldDB" id="A0A5B8M0N3"/>
<dbReference type="KEGG" id="huw:FPZ11_00580"/>
<dbReference type="RefSeq" id="WP_146317477.1">
    <property type="nucleotide sequence ID" value="NZ_CP042305.1"/>
</dbReference>
<protein>
    <submittedName>
        <fullName evidence="2">Aldo/keto reductase</fullName>
    </submittedName>
</protein>
<feature type="domain" description="NADP-dependent oxidoreductase" evidence="1">
    <location>
        <begin position="58"/>
        <end position="347"/>
    </location>
</feature>
<reference evidence="2 3" key="1">
    <citation type="submission" date="2019-07" db="EMBL/GenBank/DDBJ databases">
        <title>Full genome sequence of Humibacter sp. WJ7-1.</title>
        <authorList>
            <person name="Im W.-T."/>
        </authorList>
    </citation>
    <scope>NUCLEOTIDE SEQUENCE [LARGE SCALE GENOMIC DNA]</scope>
    <source>
        <strain evidence="2 3">WJ7-1</strain>
    </source>
</reference>
<dbReference type="EMBL" id="CP042305">
    <property type="protein sequence ID" value="QDZ13499.1"/>
    <property type="molecule type" value="Genomic_DNA"/>
</dbReference>
<organism evidence="2 3">
    <name type="scientific">Humibacter ginsenosidimutans</name>
    <dbReference type="NCBI Taxonomy" id="2599293"/>
    <lineage>
        <taxon>Bacteria</taxon>
        <taxon>Bacillati</taxon>
        <taxon>Actinomycetota</taxon>
        <taxon>Actinomycetes</taxon>
        <taxon>Micrococcales</taxon>
        <taxon>Microbacteriaceae</taxon>
        <taxon>Humibacter</taxon>
    </lineage>
</organism>